<dbReference type="Proteomes" id="UP000245634">
    <property type="component" value="Unassembled WGS sequence"/>
</dbReference>
<evidence type="ECO:0000313" key="2">
    <source>
        <dbReference type="Proteomes" id="UP000245634"/>
    </source>
</evidence>
<proteinExistence type="predicted"/>
<dbReference type="AlphaFoldDB" id="A0A316D469"/>
<sequence length="153" mass="16569">MKQLVLTFALLLPGCSEKGHASDPTHNLVQEQNGVKLSVTLDKSTYAPTDDVVVHVEATNEGQTPIAYTGYNSCDPGLNVHSTGYKRVKKPGESDFCASVIVDKALKPQETIALAVTLHPEPSASTGSHTVQAIFQRGKREEHMKVDLPFEVN</sequence>
<reference evidence="1 2" key="1">
    <citation type="submission" date="2018-05" db="EMBL/GenBank/DDBJ databases">
        <title>Genomic Encyclopedia of Type Strains, Phase IV (KMG-IV): sequencing the most valuable type-strain genomes for metagenomic binning, comparative biology and taxonomic classification.</title>
        <authorList>
            <person name="Goeker M."/>
        </authorList>
    </citation>
    <scope>NUCLEOTIDE SEQUENCE [LARGE SCALE GENOMIC DNA]</scope>
    <source>
        <strain evidence="1 2">DSM 18773</strain>
    </source>
</reference>
<dbReference type="RefSeq" id="WP_109691382.1">
    <property type="nucleotide sequence ID" value="NZ_QGGL01000031.1"/>
</dbReference>
<comment type="caution">
    <text evidence="1">The sequence shown here is derived from an EMBL/GenBank/DDBJ whole genome shotgun (WGS) entry which is preliminary data.</text>
</comment>
<dbReference type="EMBL" id="QGGL01000031">
    <property type="protein sequence ID" value="PWK04973.1"/>
    <property type="molecule type" value="Genomic_DNA"/>
</dbReference>
<name>A0A316D469_9BACL</name>
<organism evidence="1 2">
    <name type="scientific">Tumebacillus permanentifrigoris</name>
    <dbReference type="NCBI Taxonomy" id="378543"/>
    <lineage>
        <taxon>Bacteria</taxon>
        <taxon>Bacillati</taxon>
        <taxon>Bacillota</taxon>
        <taxon>Bacilli</taxon>
        <taxon>Bacillales</taxon>
        <taxon>Alicyclobacillaceae</taxon>
        <taxon>Tumebacillus</taxon>
    </lineage>
</organism>
<gene>
    <name evidence="1" type="ORF">C7459_1312</name>
</gene>
<keyword evidence="2" id="KW-1185">Reference proteome</keyword>
<protein>
    <submittedName>
        <fullName evidence="1">Uncharacterized protein</fullName>
    </submittedName>
</protein>
<evidence type="ECO:0000313" key="1">
    <source>
        <dbReference type="EMBL" id="PWK04973.1"/>
    </source>
</evidence>
<accession>A0A316D469</accession>
<dbReference type="OrthoDB" id="9838072at2"/>